<keyword evidence="3" id="KW-0106">Calcium</keyword>
<dbReference type="Pfam" id="PF13499">
    <property type="entry name" value="EF-hand_7"/>
    <property type="match status" value="1"/>
</dbReference>
<dbReference type="PANTHER" id="PTHR23055">
    <property type="entry name" value="CALCIUM BINDING PROTEINS"/>
    <property type="match status" value="1"/>
</dbReference>
<evidence type="ECO:0000256" key="1">
    <source>
        <dbReference type="ARBA" id="ARBA00022723"/>
    </source>
</evidence>
<evidence type="ECO:0000313" key="5">
    <source>
        <dbReference type="EMBL" id="CAF1087131.1"/>
    </source>
</evidence>
<organism evidence="5 6">
    <name type="scientific">Adineta steineri</name>
    <dbReference type="NCBI Taxonomy" id="433720"/>
    <lineage>
        <taxon>Eukaryota</taxon>
        <taxon>Metazoa</taxon>
        <taxon>Spiralia</taxon>
        <taxon>Gnathifera</taxon>
        <taxon>Rotifera</taxon>
        <taxon>Eurotatoria</taxon>
        <taxon>Bdelloidea</taxon>
        <taxon>Adinetida</taxon>
        <taxon>Adinetidae</taxon>
        <taxon>Adineta</taxon>
    </lineage>
</organism>
<comment type="caution">
    <text evidence="5">The sequence shown here is derived from an EMBL/GenBank/DDBJ whole genome shotgun (WGS) entry which is preliminary data.</text>
</comment>
<dbReference type="Proteomes" id="UP000663860">
    <property type="component" value="Unassembled WGS sequence"/>
</dbReference>
<keyword evidence="1" id="KW-0479">Metal-binding</keyword>
<dbReference type="InterPro" id="IPR018247">
    <property type="entry name" value="EF_Hand_1_Ca_BS"/>
</dbReference>
<evidence type="ECO:0000313" key="6">
    <source>
        <dbReference type="Proteomes" id="UP000663860"/>
    </source>
</evidence>
<dbReference type="CDD" id="cd00051">
    <property type="entry name" value="EFh"/>
    <property type="match status" value="2"/>
</dbReference>
<feature type="domain" description="EF-hand" evidence="4">
    <location>
        <begin position="62"/>
        <end position="97"/>
    </location>
</feature>
<dbReference type="InterPro" id="IPR028846">
    <property type="entry name" value="Recoverin"/>
</dbReference>
<feature type="domain" description="EF-hand" evidence="4">
    <location>
        <begin position="118"/>
        <end position="153"/>
    </location>
</feature>
<dbReference type="SMART" id="SM00054">
    <property type="entry name" value="EFh"/>
    <property type="match status" value="3"/>
</dbReference>
<name>A0A814N5U6_9BILA</name>
<evidence type="ECO:0000256" key="3">
    <source>
        <dbReference type="ARBA" id="ARBA00022837"/>
    </source>
</evidence>
<dbReference type="Gene3D" id="1.10.238.10">
    <property type="entry name" value="EF-hand"/>
    <property type="match status" value="1"/>
</dbReference>
<dbReference type="InterPro" id="IPR002048">
    <property type="entry name" value="EF_hand_dom"/>
</dbReference>
<accession>A0A814N5U6</accession>
<dbReference type="PRINTS" id="PR00450">
    <property type="entry name" value="RECOVERIN"/>
</dbReference>
<feature type="domain" description="EF-hand" evidence="4">
    <location>
        <begin position="175"/>
        <end position="210"/>
    </location>
</feature>
<dbReference type="AlphaFoldDB" id="A0A814N5U6"/>
<keyword evidence="2" id="KW-0677">Repeat</keyword>
<dbReference type="GO" id="GO:0005509">
    <property type="term" value="F:calcium ion binding"/>
    <property type="evidence" value="ECO:0007669"/>
    <property type="project" value="InterPro"/>
</dbReference>
<dbReference type="SUPFAM" id="SSF47473">
    <property type="entry name" value="EF-hand"/>
    <property type="match status" value="1"/>
</dbReference>
<dbReference type="Pfam" id="PF00036">
    <property type="entry name" value="EF-hand_1"/>
    <property type="match status" value="1"/>
</dbReference>
<evidence type="ECO:0000256" key="2">
    <source>
        <dbReference type="ARBA" id="ARBA00022737"/>
    </source>
</evidence>
<dbReference type="EMBL" id="CAJNOE010000247">
    <property type="protein sequence ID" value="CAF1087131.1"/>
    <property type="molecule type" value="Genomic_DNA"/>
</dbReference>
<proteinExistence type="predicted"/>
<sequence length="223" mass="25498">MGCSSSKKKLTKADLAFLEENTEFTREQITEWYEGFILDCPTGELTKKKFIQVYRQFFPNGQAEAFCTHIFRTFDADNSGKIDFKEFLMAINITGKLLFDIFRIFCLNEYQNYLAKGNPEKKLKWAFKMYDIDSNGSVDRQEMLKIIESIYDLLGAGVVKNASNGAVAGRDPNDTPESRTAQIFAIMDEDNNGVITEEEFIRGCMADRVLYQMLTADTSDPER</sequence>
<dbReference type="PANTHER" id="PTHR23055:SF69">
    <property type="entry name" value="NEURONAL CALCIUM SENSOR 2"/>
    <property type="match status" value="1"/>
</dbReference>
<reference evidence="5" key="1">
    <citation type="submission" date="2021-02" db="EMBL/GenBank/DDBJ databases">
        <authorList>
            <person name="Nowell W R."/>
        </authorList>
    </citation>
    <scope>NUCLEOTIDE SEQUENCE</scope>
</reference>
<dbReference type="PROSITE" id="PS00018">
    <property type="entry name" value="EF_HAND_1"/>
    <property type="match status" value="3"/>
</dbReference>
<dbReference type="InterPro" id="IPR011992">
    <property type="entry name" value="EF-hand-dom_pair"/>
</dbReference>
<gene>
    <name evidence="5" type="ORF">IZO911_LOCUS22290</name>
</gene>
<evidence type="ECO:0000259" key="4">
    <source>
        <dbReference type="PROSITE" id="PS50222"/>
    </source>
</evidence>
<protein>
    <recommendedName>
        <fullName evidence="4">EF-hand domain-containing protein</fullName>
    </recommendedName>
</protein>
<dbReference type="PROSITE" id="PS50222">
    <property type="entry name" value="EF_HAND_2"/>
    <property type="match status" value="3"/>
</dbReference>